<feature type="repeat" description="WD" evidence="5">
    <location>
        <begin position="768"/>
        <end position="801"/>
    </location>
</feature>
<feature type="domain" description="Protein kinase" evidence="8">
    <location>
        <begin position="51"/>
        <end position="311"/>
    </location>
</feature>
<dbReference type="Pfam" id="PF00069">
    <property type="entry name" value="Pkinase"/>
    <property type="match status" value="1"/>
</dbReference>
<dbReference type="PROSITE" id="PS50082">
    <property type="entry name" value="WD_REPEATS_2"/>
    <property type="match status" value="4"/>
</dbReference>
<feature type="binding site" evidence="6">
    <location>
        <position position="80"/>
    </location>
    <ligand>
        <name>ATP</name>
        <dbReference type="ChEBI" id="CHEBI:30616"/>
    </ligand>
</feature>
<proteinExistence type="predicted"/>
<evidence type="ECO:0000256" key="5">
    <source>
        <dbReference type="PROSITE-ProRule" id="PRU00221"/>
    </source>
</evidence>
<dbReference type="Pfam" id="PF00400">
    <property type="entry name" value="WD40"/>
    <property type="match status" value="4"/>
</dbReference>
<dbReference type="InterPro" id="IPR001680">
    <property type="entry name" value="WD40_rpt"/>
</dbReference>
<evidence type="ECO:0000259" key="8">
    <source>
        <dbReference type="PROSITE" id="PS50011"/>
    </source>
</evidence>
<evidence type="ECO:0000256" key="4">
    <source>
        <dbReference type="ARBA" id="ARBA00022840"/>
    </source>
</evidence>
<dbReference type="InterPro" id="IPR008271">
    <property type="entry name" value="Ser/Thr_kinase_AS"/>
</dbReference>
<dbReference type="SMART" id="SM00320">
    <property type="entry name" value="WD40"/>
    <property type="match status" value="10"/>
</dbReference>
<evidence type="ECO:0000256" key="6">
    <source>
        <dbReference type="PROSITE-ProRule" id="PRU10141"/>
    </source>
</evidence>
<dbReference type="PROSITE" id="PS00107">
    <property type="entry name" value="PROTEIN_KINASE_ATP"/>
    <property type="match status" value="1"/>
</dbReference>
<keyword evidence="2 6" id="KW-0547">Nucleotide-binding</keyword>
<feature type="repeat" description="WD" evidence="5">
    <location>
        <begin position="1054"/>
        <end position="1085"/>
    </location>
</feature>
<feature type="region of interest" description="Disordered" evidence="7">
    <location>
        <begin position="562"/>
        <end position="582"/>
    </location>
</feature>
<dbReference type="InterPro" id="IPR000719">
    <property type="entry name" value="Prot_kinase_dom"/>
</dbReference>
<name>A0ABY7HGA9_9BACT</name>
<evidence type="ECO:0000256" key="1">
    <source>
        <dbReference type="ARBA" id="ARBA00022679"/>
    </source>
</evidence>
<evidence type="ECO:0000256" key="7">
    <source>
        <dbReference type="SAM" id="MobiDB-lite"/>
    </source>
</evidence>
<dbReference type="EMBL" id="CP114040">
    <property type="protein sequence ID" value="WAS98148.1"/>
    <property type="molecule type" value="Genomic_DNA"/>
</dbReference>
<feature type="region of interest" description="Disordered" evidence="7">
    <location>
        <begin position="452"/>
        <end position="481"/>
    </location>
</feature>
<accession>A0ABY7HGA9</accession>
<dbReference type="GO" id="GO:0016301">
    <property type="term" value="F:kinase activity"/>
    <property type="evidence" value="ECO:0007669"/>
    <property type="project" value="UniProtKB-KW"/>
</dbReference>
<dbReference type="SUPFAM" id="SSF50978">
    <property type="entry name" value="WD40 repeat-like"/>
    <property type="match status" value="1"/>
</dbReference>
<evidence type="ECO:0000313" key="10">
    <source>
        <dbReference type="Proteomes" id="UP001164459"/>
    </source>
</evidence>
<keyword evidence="4 6" id="KW-0067">ATP-binding</keyword>
<dbReference type="InterPro" id="IPR017441">
    <property type="entry name" value="Protein_kinase_ATP_BS"/>
</dbReference>
<organism evidence="9 10">
    <name type="scientific">Nannocystis punicea</name>
    <dbReference type="NCBI Taxonomy" id="2995304"/>
    <lineage>
        <taxon>Bacteria</taxon>
        <taxon>Pseudomonadati</taxon>
        <taxon>Myxococcota</taxon>
        <taxon>Polyangia</taxon>
        <taxon>Nannocystales</taxon>
        <taxon>Nannocystaceae</taxon>
        <taxon>Nannocystis</taxon>
    </lineage>
</organism>
<evidence type="ECO:0000256" key="2">
    <source>
        <dbReference type="ARBA" id="ARBA00022741"/>
    </source>
</evidence>
<feature type="region of interest" description="Disordered" evidence="7">
    <location>
        <begin position="496"/>
        <end position="533"/>
    </location>
</feature>
<keyword evidence="1" id="KW-0808">Transferase</keyword>
<reference evidence="9" key="1">
    <citation type="submission" date="2022-11" db="EMBL/GenBank/DDBJ databases">
        <title>Minimal conservation of predation-associated metabolite biosynthetic gene clusters underscores biosynthetic potential of Myxococcota including descriptions for ten novel species: Archangium lansinium sp. nov., Myxococcus landrumus sp. nov., Nannocystis bai.</title>
        <authorList>
            <person name="Ahearne A."/>
            <person name="Stevens C."/>
            <person name="Dowd S."/>
        </authorList>
    </citation>
    <scope>NUCLEOTIDE SEQUENCE</scope>
    <source>
        <strain evidence="9">Fl3</strain>
    </source>
</reference>
<dbReference type="PANTHER" id="PTHR43289:SF6">
    <property type="entry name" value="SERINE_THREONINE-PROTEIN KINASE NEKL-3"/>
    <property type="match status" value="1"/>
</dbReference>
<dbReference type="InterPro" id="IPR036322">
    <property type="entry name" value="WD40_repeat_dom_sf"/>
</dbReference>
<dbReference type="SUPFAM" id="SSF56112">
    <property type="entry name" value="Protein kinase-like (PK-like)"/>
    <property type="match status" value="1"/>
</dbReference>
<dbReference type="Gene3D" id="1.10.510.10">
    <property type="entry name" value="Transferase(Phosphotransferase) domain 1"/>
    <property type="match status" value="1"/>
</dbReference>
<dbReference type="CDD" id="cd14014">
    <property type="entry name" value="STKc_PknB_like"/>
    <property type="match status" value="1"/>
</dbReference>
<dbReference type="Gene3D" id="2.130.10.10">
    <property type="entry name" value="YVTN repeat-like/Quinoprotein amine dehydrogenase"/>
    <property type="match status" value="4"/>
</dbReference>
<dbReference type="InterPro" id="IPR011009">
    <property type="entry name" value="Kinase-like_dom_sf"/>
</dbReference>
<dbReference type="RefSeq" id="WP_269040515.1">
    <property type="nucleotide sequence ID" value="NZ_CP114040.1"/>
</dbReference>
<keyword evidence="5" id="KW-0853">WD repeat</keyword>
<keyword evidence="10" id="KW-1185">Reference proteome</keyword>
<feature type="repeat" description="WD" evidence="5">
    <location>
        <begin position="1012"/>
        <end position="1046"/>
    </location>
</feature>
<feature type="compositionally biased region" description="Basic and acidic residues" evidence="7">
    <location>
        <begin position="496"/>
        <end position="510"/>
    </location>
</feature>
<protein>
    <submittedName>
        <fullName evidence="9">Protein kinase</fullName>
    </submittedName>
</protein>
<dbReference type="SUPFAM" id="SSF82171">
    <property type="entry name" value="DPP6 N-terminal domain-like"/>
    <property type="match status" value="1"/>
</dbReference>
<dbReference type="InterPro" id="IPR015943">
    <property type="entry name" value="WD40/YVTN_repeat-like_dom_sf"/>
</dbReference>
<dbReference type="PANTHER" id="PTHR43289">
    <property type="entry name" value="MITOGEN-ACTIVATED PROTEIN KINASE KINASE KINASE 20-RELATED"/>
    <property type="match status" value="1"/>
</dbReference>
<sequence>MSTPPHTPPDSKAARGAGAGTWADVDVHRLHARVMGRLFGEPAAPTMIGRFHVERRLGEGAMGVVYAAVDAQLNRRVAIKLLHPHLQGDEQGRARLLREARAMARLEHEHVARIYEVGAWGDQIYIAMELIEGVTLDAWLRERPRPWQEVLTVYLQAGRALAAAHHANLLHRDFKPENVLVDSRGRARVLDFGLTCALDNGEALDDELMPLTRTGSILGTPAYMAPEQQRTGNAEPRSDQFSFCVALFEGLFGLRPFGSLPRFGQVEIAPIPRESRVPLRIRRAIARGLSEKPDARWPTMEELLAALQPRRRFAEVPEAGRARTWVIAGGAAAAAAGLVALGVSLAQPEAGEGAVAPQPEVAPAEAPVDAQADELAAERAAAERQAHALRVREAAFSLLPRDPTAAALLLRELDDPGALAQRVLAEPISAVILRGHDGPVTAVRWVEAVPEDRRGGTVPGAAAGREGGAVPEDRRGGAAGRGRDVVLASAAAVSRDRSYESRDGSERAEARAVAGSSGGRSGSTPARGGAVSGARLSRDGAVLARVVLGQAESFDAAGAAAVPGDSQAVGPAASPPVPADRADDLRGAVETLDAGGHVRRFALAGGPPVPGSATFAPDPRRGPAGEVLRADARGVVSLVADNRVTPLRGVAGPLGVVAWSPDGARVAAAGPRGEVWLVTDGRAVAVGGRGAAVGALAWDRSGRQLALGRDDGGVEVWRVDGAPRRIAAVVGDGGVTGLSLGTGWFASGSDDGSARVWRIGGSGRPYVLRGHTGPVRALAFAPVGVRVITGSDDGSARVWRLTPAALREHDVGAAVHAVAWSPDGTALAAAGARSVWLLPTDGGPVRRRDHAGTALALAWRRDGQELAVADDSGAVTWIPRGEGETRRASVDRRPVSALAWDPRTGDLAAGGSDGAFFLWPSGHDFKDMVDPTRAPQGRGAITGLAWSPVDARLAAVTASGFVLVRVEQTVFIELGHPLRGLAWSPAGDALAVAGEGRALVRVAAATGVRTELGRAAAALNSVAWDPRDGWIVAGAADGALLFWSLQGDAGPELLAGHGGGVNALAFDAGGERLASAGADGRVVVWGRPGEGLQARLVAATRACLLPAERRRHLGESDDVAEARAGVCERSFGNSNY</sequence>
<keyword evidence="3 9" id="KW-0418">Kinase</keyword>
<evidence type="ECO:0000256" key="3">
    <source>
        <dbReference type="ARBA" id="ARBA00022777"/>
    </source>
</evidence>
<dbReference type="PROSITE" id="PS00108">
    <property type="entry name" value="PROTEIN_KINASE_ST"/>
    <property type="match status" value="1"/>
</dbReference>
<feature type="compositionally biased region" description="Basic and acidic residues" evidence="7">
    <location>
        <begin position="471"/>
        <end position="481"/>
    </location>
</feature>
<gene>
    <name evidence="9" type="ORF">O0S08_18570</name>
</gene>
<feature type="repeat" description="WD" evidence="5">
    <location>
        <begin position="686"/>
        <end position="720"/>
    </location>
</feature>
<evidence type="ECO:0000313" key="9">
    <source>
        <dbReference type="EMBL" id="WAS98148.1"/>
    </source>
</evidence>
<dbReference type="PROSITE" id="PS50294">
    <property type="entry name" value="WD_REPEATS_REGION"/>
    <property type="match status" value="2"/>
</dbReference>
<dbReference type="PROSITE" id="PS50011">
    <property type="entry name" value="PROTEIN_KINASE_DOM"/>
    <property type="match status" value="1"/>
</dbReference>
<dbReference type="Gene3D" id="3.30.200.20">
    <property type="entry name" value="Phosphorylase Kinase, domain 1"/>
    <property type="match status" value="1"/>
</dbReference>
<dbReference type="Proteomes" id="UP001164459">
    <property type="component" value="Chromosome"/>
</dbReference>